<dbReference type="STRING" id="1458461.BN1012_Phect2607"/>
<dbReference type="HOGENOM" id="CLU_036594_1_0_5"/>
<dbReference type="RefSeq" id="WP_043948774.1">
    <property type="nucleotide sequence ID" value="NZ_HG966617.1"/>
</dbReference>
<feature type="region of interest" description="Disordered" evidence="1">
    <location>
        <begin position="385"/>
        <end position="424"/>
    </location>
</feature>
<protein>
    <submittedName>
        <fullName evidence="2">Mu-like prophage FluMu protein gp29</fullName>
    </submittedName>
</protein>
<dbReference type="KEGG" id="pect:BN1012_Phect2607"/>
<dbReference type="OrthoDB" id="9797300at2"/>
<gene>
    <name evidence="2" type="ORF">BN1012_Phect2607</name>
</gene>
<evidence type="ECO:0000256" key="1">
    <source>
        <dbReference type="SAM" id="MobiDB-lite"/>
    </source>
</evidence>
<evidence type="ECO:0000313" key="3">
    <source>
        <dbReference type="Proteomes" id="UP000032160"/>
    </source>
</evidence>
<dbReference type="Proteomes" id="UP000032160">
    <property type="component" value="Chromosome I"/>
</dbReference>
<name>X5MMY8_9HYPH</name>
<accession>X5MMY8</accession>
<feature type="compositionally biased region" description="Polar residues" evidence="1">
    <location>
        <begin position="393"/>
        <end position="410"/>
    </location>
</feature>
<organism evidence="2 3">
    <name type="scientific">Candidatus Phaeomarinibacter ectocarpi</name>
    <dbReference type="NCBI Taxonomy" id="1458461"/>
    <lineage>
        <taxon>Bacteria</taxon>
        <taxon>Pseudomonadati</taxon>
        <taxon>Pseudomonadota</taxon>
        <taxon>Alphaproteobacteria</taxon>
        <taxon>Hyphomicrobiales</taxon>
        <taxon>Parvibaculaceae</taxon>
        <taxon>Candidatus Phaeomarinibacter</taxon>
    </lineage>
</organism>
<dbReference type="Pfam" id="PF06074">
    <property type="entry name" value="Portal_Mu"/>
    <property type="match status" value="1"/>
</dbReference>
<feature type="compositionally biased region" description="Acidic residues" evidence="1">
    <location>
        <begin position="501"/>
        <end position="511"/>
    </location>
</feature>
<evidence type="ECO:0000313" key="2">
    <source>
        <dbReference type="EMBL" id="CDO60820.1"/>
    </source>
</evidence>
<dbReference type="EMBL" id="HG966617">
    <property type="protein sequence ID" value="CDO60820.1"/>
    <property type="molecule type" value="Genomic_DNA"/>
</dbReference>
<reference evidence="2 3" key="1">
    <citation type="journal article" date="2014" name="Front. Genet.">
        <title>Genome and metabolic network of "Candidatus Phaeomarinobacter ectocarpi" Ec32, a new candidate genus of Alphaproteobacteria frequently associated with brown algae.</title>
        <authorList>
            <person name="Dittami S.M."/>
            <person name="Barbeyron T."/>
            <person name="Boyen C."/>
            <person name="Cambefort J."/>
            <person name="Collet G."/>
            <person name="Delage L."/>
            <person name="Gobet A."/>
            <person name="Groisillier A."/>
            <person name="Leblanc C."/>
            <person name="Michel G."/>
            <person name="Scornet D."/>
            <person name="Siegel A."/>
            <person name="Tapia J.E."/>
            <person name="Tonon T."/>
        </authorList>
    </citation>
    <scope>NUCLEOTIDE SEQUENCE [LARGE SCALE GENOMIC DNA]</scope>
    <source>
        <strain evidence="2 3">Ec32</strain>
    </source>
</reference>
<dbReference type="InterPro" id="IPR009279">
    <property type="entry name" value="Portal_Mu"/>
</dbReference>
<proteinExistence type="predicted"/>
<sequence length="511" mass="56770">MKDTTQDAETSKPDITEIATSLDGRDITQPFVGALRPNDDPILAARGGGLEIYEEVLRDAQVFSCFQQRISALVSAEWEVRPAKGATDTASKKAADMLAEQLDNILFDQACRKMLYGLFYGYAIGEMLWVKDGATFAIDAIKVRRARRFRYDKHGGLRLLTQNNMHEGELMPARKFWTFTSGSQDDDTLYGRGLAYWCFWPALFKRHDLKFWLTFLDKYGGPTSIGKYPAGTSEEDINKLLGALVAMRSDSAVVMPDGMIAELLEATRGSAADFDKFHDRMDASISKVILSQTMTTDSGSSLSQSEVHLDVREDVVKADADILCASFNQGPAKWLTEWNYPGAKPPQLWRAVEPPEDLDKLAERDTKIYQMGYRPSAEYVKETYGEGWEPDPTRQQDATQTALQPGQETPAQFAEPGDASSPDIIQQATGDLYSDWEELMAPIVDPIRDQLESATSIEDFRDKIVDRLDGMDDAQFAEHMARLGFSARLTGETGAPISGSEDPDANPTDEG</sequence>
<keyword evidence="3" id="KW-1185">Reference proteome</keyword>
<feature type="region of interest" description="Disordered" evidence="1">
    <location>
        <begin position="487"/>
        <end position="511"/>
    </location>
</feature>
<dbReference type="AlphaFoldDB" id="X5MMY8"/>